<dbReference type="InterPro" id="IPR036645">
    <property type="entry name" value="Elafin-like_sf"/>
</dbReference>
<dbReference type="SUPFAM" id="SSF57362">
    <property type="entry name" value="BPTI-like"/>
    <property type="match status" value="2"/>
</dbReference>
<dbReference type="PANTHER" id="PTHR47247">
    <property type="entry name" value="KUNITZ-TYPE PROTEASE INHIBITOR 2"/>
    <property type="match status" value="1"/>
</dbReference>
<evidence type="ECO:0000259" key="6">
    <source>
        <dbReference type="PROSITE" id="PS50279"/>
    </source>
</evidence>
<dbReference type="GeneTree" id="ENSGT00940000164331"/>
<dbReference type="AlphaFoldDB" id="A0A663EA17"/>
<feature type="domain" description="BPTI/Kunitz inhibitor" evidence="6">
    <location>
        <begin position="36"/>
        <end position="79"/>
    </location>
</feature>
<feature type="chain" id="PRO_5025406352" description="BPTI/Kunitz inhibitor domain-containing protein" evidence="5">
    <location>
        <begin position="26"/>
        <end position="261"/>
    </location>
</feature>
<keyword evidence="3" id="KW-1015">Disulfide bond</keyword>
<dbReference type="InterPro" id="IPR008197">
    <property type="entry name" value="WAP_dom"/>
</dbReference>
<dbReference type="InParanoid" id="A0A663EA17"/>
<dbReference type="Pfam" id="PF00014">
    <property type="entry name" value="Kunitz_BPTI"/>
    <property type="match status" value="2"/>
</dbReference>
<dbReference type="PRINTS" id="PR00759">
    <property type="entry name" value="BASICPTASE"/>
</dbReference>
<evidence type="ECO:0008006" key="10">
    <source>
        <dbReference type="Google" id="ProtNLM"/>
    </source>
</evidence>
<evidence type="ECO:0000313" key="8">
    <source>
        <dbReference type="Ensembl" id="ENSACCP00020008898.1"/>
    </source>
</evidence>
<dbReference type="PROSITE" id="PS00280">
    <property type="entry name" value="BPTI_KUNITZ_1"/>
    <property type="match status" value="1"/>
</dbReference>
<dbReference type="SUPFAM" id="SSF57256">
    <property type="entry name" value="Elafin-like"/>
    <property type="match status" value="1"/>
</dbReference>
<dbReference type="CDD" id="cd00109">
    <property type="entry name" value="Kunitz-type"/>
    <property type="match status" value="2"/>
</dbReference>
<keyword evidence="9" id="KW-1185">Reference proteome</keyword>
<dbReference type="PROSITE" id="PS51390">
    <property type="entry name" value="WAP"/>
    <property type="match status" value="1"/>
</dbReference>
<proteinExistence type="predicted"/>
<dbReference type="InterPro" id="IPR020901">
    <property type="entry name" value="Prtase_inh_Kunz-CS"/>
</dbReference>
<evidence type="ECO:0000313" key="9">
    <source>
        <dbReference type="Proteomes" id="UP000472275"/>
    </source>
</evidence>
<reference evidence="8" key="2">
    <citation type="submission" date="2025-09" db="UniProtKB">
        <authorList>
            <consortium name="Ensembl"/>
        </authorList>
    </citation>
    <scope>IDENTIFICATION</scope>
</reference>
<organism evidence="8 9">
    <name type="scientific">Aquila chrysaetos chrysaetos</name>
    <dbReference type="NCBI Taxonomy" id="223781"/>
    <lineage>
        <taxon>Eukaryota</taxon>
        <taxon>Metazoa</taxon>
        <taxon>Chordata</taxon>
        <taxon>Craniata</taxon>
        <taxon>Vertebrata</taxon>
        <taxon>Euteleostomi</taxon>
        <taxon>Archelosauria</taxon>
        <taxon>Archosauria</taxon>
        <taxon>Dinosauria</taxon>
        <taxon>Saurischia</taxon>
        <taxon>Theropoda</taxon>
        <taxon>Coelurosauria</taxon>
        <taxon>Aves</taxon>
        <taxon>Neognathae</taxon>
        <taxon>Neoaves</taxon>
        <taxon>Telluraves</taxon>
        <taxon>Accipitrimorphae</taxon>
        <taxon>Accipitriformes</taxon>
        <taxon>Accipitridae</taxon>
        <taxon>Accipitrinae</taxon>
        <taxon>Aquila</taxon>
    </lineage>
</organism>
<dbReference type="Gene3D" id="4.10.75.10">
    <property type="entry name" value="Elafin-like"/>
    <property type="match status" value="1"/>
</dbReference>
<keyword evidence="1" id="KW-0646">Protease inhibitor</keyword>
<keyword evidence="2" id="KW-0722">Serine protease inhibitor</keyword>
<dbReference type="FunFam" id="4.10.410.10:FF:000004">
    <property type="entry name" value="Tissue factor pathway inhibitor"/>
    <property type="match status" value="1"/>
</dbReference>
<evidence type="ECO:0000259" key="7">
    <source>
        <dbReference type="PROSITE" id="PS51390"/>
    </source>
</evidence>
<sequence length="261" mass="28021">MELPPGRPLLLLLLLLLAALLPLAARPSPLDHADFCYLPSVCGSCKALFRRFFFNASSQQCEEFIYGGCGGNRNNFETEAKRGFCPRLDPNLVTICLVECGSDSKCRGTEKVLQTFAPCNSSCSDDTDCPRHEKCCFTGCGRGCLPPVRGTGLPLLPAGWDHRLGPAASNGPVSSGNICHLPPVPGPCRGHFRHYAYNPATGTCQPFIYSGCGGNPNNFRTMEECQQVCQQLGERRGWTGPDWAAPAPAEVRAGQGVGAQS</sequence>
<feature type="region of interest" description="Disordered" evidence="4">
    <location>
        <begin position="239"/>
        <end position="261"/>
    </location>
</feature>
<feature type="domain" description="BPTI/Kunitz inhibitor" evidence="6">
    <location>
        <begin position="179"/>
        <end position="229"/>
    </location>
</feature>
<dbReference type="SMART" id="SM00131">
    <property type="entry name" value="KU"/>
    <property type="match status" value="2"/>
</dbReference>
<reference evidence="8" key="1">
    <citation type="submission" date="2025-08" db="UniProtKB">
        <authorList>
            <consortium name="Ensembl"/>
        </authorList>
    </citation>
    <scope>IDENTIFICATION</scope>
</reference>
<evidence type="ECO:0000256" key="4">
    <source>
        <dbReference type="SAM" id="MobiDB-lite"/>
    </source>
</evidence>
<dbReference type="Gene3D" id="4.10.410.10">
    <property type="entry name" value="Pancreatic trypsin inhibitor Kunitz domain"/>
    <property type="match status" value="2"/>
</dbReference>
<evidence type="ECO:0000256" key="1">
    <source>
        <dbReference type="ARBA" id="ARBA00022690"/>
    </source>
</evidence>
<keyword evidence="5" id="KW-0732">Signal</keyword>
<dbReference type="PROSITE" id="PS50279">
    <property type="entry name" value="BPTI_KUNITZ_2"/>
    <property type="match status" value="2"/>
</dbReference>
<dbReference type="InterPro" id="IPR002223">
    <property type="entry name" value="Kunitz_BPTI"/>
</dbReference>
<dbReference type="SMART" id="SM00217">
    <property type="entry name" value="WAP"/>
    <property type="match status" value="1"/>
</dbReference>
<dbReference type="Ensembl" id="ENSACCT00020009285.1">
    <property type="protein sequence ID" value="ENSACCP00020008898.1"/>
    <property type="gene ID" value="ENSACCG00020006067.1"/>
</dbReference>
<dbReference type="Proteomes" id="UP000472275">
    <property type="component" value="Chromosome 3"/>
</dbReference>
<accession>A0A663EA17</accession>
<dbReference type="GO" id="GO:0005576">
    <property type="term" value="C:extracellular region"/>
    <property type="evidence" value="ECO:0007669"/>
    <property type="project" value="InterPro"/>
</dbReference>
<dbReference type="Pfam" id="PF00095">
    <property type="entry name" value="WAP"/>
    <property type="match status" value="2"/>
</dbReference>
<dbReference type="InterPro" id="IPR036880">
    <property type="entry name" value="Kunitz_BPTI_sf"/>
</dbReference>
<protein>
    <recommendedName>
        <fullName evidence="10">BPTI/Kunitz inhibitor domain-containing protein</fullName>
    </recommendedName>
</protein>
<evidence type="ECO:0000256" key="2">
    <source>
        <dbReference type="ARBA" id="ARBA00022900"/>
    </source>
</evidence>
<dbReference type="PANTHER" id="PTHR47247:SF1">
    <property type="entry name" value="KUNITZ-TYPE PROTEASE INHIBITOR 2"/>
    <property type="match status" value="1"/>
</dbReference>
<dbReference type="GO" id="GO:0004867">
    <property type="term" value="F:serine-type endopeptidase inhibitor activity"/>
    <property type="evidence" value="ECO:0007669"/>
    <property type="project" value="UniProtKB-KW"/>
</dbReference>
<evidence type="ECO:0000256" key="3">
    <source>
        <dbReference type="ARBA" id="ARBA00023157"/>
    </source>
</evidence>
<name>A0A663EA17_AQUCH</name>
<evidence type="ECO:0000256" key="5">
    <source>
        <dbReference type="SAM" id="SignalP"/>
    </source>
</evidence>
<feature type="domain" description="WAP" evidence="7">
    <location>
        <begin position="78"/>
        <end position="148"/>
    </location>
</feature>
<dbReference type="PRINTS" id="PR00003">
    <property type="entry name" value="4DISULPHCORE"/>
</dbReference>
<feature type="signal peptide" evidence="5">
    <location>
        <begin position="1"/>
        <end position="25"/>
    </location>
</feature>